<evidence type="ECO:0000313" key="1">
    <source>
        <dbReference type="EMBL" id="AAZ67509.1"/>
    </source>
</evidence>
<dbReference type="RefSeq" id="YP_309028.1">
    <property type="nucleotide sequence ID" value="NC_007383.1"/>
</dbReference>
<dbReference type="GeneID" id="5141980"/>
<organism evidence="1 3">
    <name type="scientific">Trichoplusia ni single nucleopolyhedrovirus</name>
    <dbReference type="NCBI Taxonomy" id="332054"/>
    <lineage>
        <taxon>Viruses</taxon>
        <taxon>Viruses incertae sedis</taxon>
        <taxon>Naldaviricetes</taxon>
        <taxon>Lefavirales</taxon>
        <taxon>Baculoviridae</taxon>
        <taxon>Alphabaculovirus</taxon>
        <taxon>Alphabaculovirus trini</taxon>
    </lineage>
</organism>
<reference evidence="2" key="2">
    <citation type="submission" date="2018-07" db="EMBL/GenBank/DDBJ databases">
        <title>A new Alphabaculovirus highly virulent isolated from Trichoplusia ni (TnSNPV).</title>
        <authorList>
            <person name="Bivian-Hernandez M.D.L.A."/>
            <person name="Del Rincon-Castro M.C."/>
            <person name="Ibarra J.E."/>
        </authorList>
    </citation>
    <scope>NUCLEOTIDE SEQUENCE</scope>
    <source>
        <strain evidence="2">LBIV-4</strain>
    </source>
</reference>
<dbReference type="EMBL" id="MH577296">
    <property type="protein sequence ID" value="QBI90361.1"/>
    <property type="molecule type" value="Genomic_DNA"/>
</dbReference>
<dbReference type="OrthoDB" id="12745at10239"/>
<reference evidence="1 3" key="1">
    <citation type="journal article" date="2005" name="Virology">
        <title>Sequence analysis of the complete genome of Trichoplusia ni single nucleopolyhedrovirus and the identification of a baculoviral photolyase gene.</title>
        <authorList>
            <person name="Willis L.G."/>
            <person name="Seipp R."/>
            <person name="Siepp R."/>
            <person name="Stewart T.M."/>
            <person name="Erlandson M.A."/>
            <person name="Theilmann D.A."/>
        </authorList>
    </citation>
    <scope>NUCLEOTIDE SEQUENCE [LARGE SCALE GENOMIC DNA]</scope>
</reference>
<evidence type="ECO:0000313" key="2">
    <source>
        <dbReference type="EMBL" id="QBI90361.1"/>
    </source>
</evidence>
<keyword evidence="3" id="KW-1185">Reference proteome</keyword>
<dbReference type="Pfam" id="PF06878">
    <property type="entry name" value="Pkip-1"/>
    <property type="match status" value="1"/>
</dbReference>
<dbReference type="EMBL" id="DQ017380">
    <property type="protein sequence ID" value="AAZ67509.1"/>
    <property type="molecule type" value="Genomic_DNA"/>
</dbReference>
<dbReference type="Proteomes" id="UP000207582">
    <property type="component" value="Segment"/>
</dbReference>
<accession>Q461S7</accession>
<dbReference type="InterPro" id="IPR009672">
    <property type="entry name" value="Pkip-1"/>
</dbReference>
<name>Q461S7_9ABAC</name>
<dbReference type="KEGG" id="vg:5141980"/>
<proteinExistence type="predicted"/>
<evidence type="ECO:0000313" key="3">
    <source>
        <dbReference type="Proteomes" id="UP000207582"/>
    </source>
</evidence>
<sequence>MDQNIKKLFIKETNLKEKQESLDKAYRKKIKEDRNENAVDEMTTCAAYLYGVEEQLYSLLSNMTQERRLDFINDLTELDFSNYEIEILLDSKSDDYLLKKFNVQKKSEHIQKIFKSNSNRFVRVLEQFVAKRQAYMKKPNDNLLEELVMLKSIIIKHLCIMEKLTQK</sequence>
<protein>
    <submittedName>
        <fullName evidence="1">Orf139</fullName>
    </submittedName>
    <submittedName>
        <fullName evidence="2">Pkip</fullName>
    </submittedName>
</protein>